<dbReference type="Proteomes" id="UP000250235">
    <property type="component" value="Unassembled WGS sequence"/>
</dbReference>
<feature type="region of interest" description="Disordered" evidence="1">
    <location>
        <begin position="159"/>
        <end position="209"/>
    </location>
</feature>
<sequence>MWRDLLDPRADLCIFLSCTLGMRDLFDLSWTPVRRRLVVTSWYSVEESNLLFSGNSHRFRPLVDTCEVALDSYQEALSSYTTFGSCGWLVEERKVAARLAWLPAGEWQYRTLISLLGSLATMRRVVNYHSSWARQRQGTQVLQLVVVLTQLAVPQEVMTPRRRGRGKGQFEELAGQNEDRHSARSHTHVIDEEEEVGDLPPAGGAPGGG</sequence>
<evidence type="ECO:0000256" key="1">
    <source>
        <dbReference type="SAM" id="MobiDB-lite"/>
    </source>
</evidence>
<keyword evidence="3" id="KW-1185">Reference proteome</keyword>
<name>A0A2Z7CD77_9LAMI</name>
<reference evidence="2 3" key="1">
    <citation type="journal article" date="2015" name="Proc. Natl. Acad. Sci. U.S.A.">
        <title>The resurrection genome of Boea hygrometrica: A blueprint for survival of dehydration.</title>
        <authorList>
            <person name="Xiao L."/>
            <person name="Yang G."/>
            <person name="Zhang L."/>
            <person name="Yang X."/>
            <person name="Zhao S."/>
            <person name="Ji Z."/>
            <person name="Zhou Q."/>
            <person name="Hu M."/>
            <person name="Wang Y."/>
            <person name="Chen M."/>
            <person name="Xu Y."/>
            <person name="Jin H."/>
            <person name="Xiao X."/>
            <person name="Hu G."/>
            <person name="Bao F."/>
            <person name="Hu Y."/>
            <person name="Wan P."/>
            <person name="Li L."/>
            <person name="Deng X."/>
            <person name="Kuang T."/>
            <person name="Xiang C."/>
            <person name="Zhu J.K."/>
            <person name="Oliver M.J."/>
            <person name="He Y."/>
        </authorList>
    </citation>
    <scope>NUCLEOTIDE SEQUENCE [LARGE SCALE GENOMIC DNA]</scope>
    <source>
        <strain evidence="3">cv. XS01</strain>
    </source>
</reference>
<organism evidence="2 3">
    <name type="scientific">Dorcoceras hygrometricum</name>
    <dbReference type="NCBI Taxonomy" id="472368"/>
    <lineage>
        <taxon>Eukaryota</taxon>
        <taxon>Viridiplantae</taxon>
        <taxon>Streptophyta</taxon>
        <taxon>Embryophyta</taxon>
        <taxon>Tracheophyta</taxon>
        <taxon>Spermatophyta</taxon>
        <taxon>Magnoliopsida</taxon>
        <taxon>eudicotyledons</taxon>
        <taxon>Gunneridae</taxon>
        <taxon>Pentapetalae</taxon>
        <taxon>asterids</taxon>
        <taxon>lamiids</taxon>
        <taxon>Lamiales</taxon>
        <taxon>Gesneriaceae</taxon>
        <taxon>Didymocarpoideae</taxon>
        <taxon>Trichosporeae</taxon>
        <taxon>Loxocarpinae</taxon>
        <taxon>Dorcoceras</taxon>
    </lineage>
</organism>
<evidence type="ECO:0000313" key="2">
    <source>
        <dbReference type="EMBL" id="KZV45000.1"/>
    </source>
</evidence>
<gene>
    <name evidence="2" type="ORF">F511_29860</name>
</gene>
<protein>
    <submittedName>
        <fullName evidence="2">Uncharacterized protein</fullName>
    </submittedName>
</protein>
<accession>A0A2Z7CD77</accession>
<evidence type="ECO:0000313" key="3">
    <source>
        <dbReference type="Proteomes" id="UP000250235"/>
    </source>
</evidence>
<proteinExistence type="predicted"/>
<dbReference type="EMBL" id="KQ996447">
    <property type="protein sequence ID" value="KZV45000.1"/>
    <property type="molecule type" value="Genomic_DNA"/>
</dbReference>
<dbReference type="AlphaFoldDB" id="A0A2Z7CD77"/>